<proteinExistence type="predicted"/>
<evidence type="ECO:0000313" key="2">
    <source>
        <dbReference type="Proteomes" id="UP001497535"/>
    </source>
</evidence>
<evidence type="ECO:0000313" key="1">
    <source>
        <dbReference type="EMBL" id="CAK5052135.1"/>
    </source>
</evidence>
<dbReference type="EMBL" id="CAVMJV010000014">
    <property type="protein sequence ID" value="CAK5052135.1"/>
    <property type="molecule type" value="Genomic_DNA"/>
</dbReference>
<organism evidence="1 2">
    <name type="scientific">Meloidogyne enterolobii</name>
    <name type="common">Root-knot nematode worm</name>
    <name type="synonym">Meloidogyne mayaguensis</name>
    <dbReference type="NCBI Taxonomy" id="390850"/>
    <lineage>
        <taxon>Eukaryota</taxon>
        <taxon>Metazoa</taxon>
        <taxon>Ecdysozoa</taxon>
        <taxon>Nematoda</taxon>
        <taxon>Chromadorea</taxon>
        <taxon>Rhabditida</taxon>
        <taxon>Tylenchina</taxon>
        <taxon>Tylenchomorpha</taxon>
        <taxon>Tylenchoidea</taxon>
        <taxon>Meloidogynidae</taxon>
        <taxon>Meloidogyninae</taxon>
        <taxon>Meloidogyne</taxon>
    </lineage>
</organism>
<accession>A0ACB0YLT4</accession>
<comment type="caution">
    <text evidence="1">The sequence shown here is derived from an EMBL/GenBank/DDBJ whole genome shotgun (WGS) entry which is preliminary data.</text>
</comment>
<dbReference type="Proteomes" id="UP001497535">
    <property type="component" value="Unassembled WGS sequence"/>
</dbReference>
<sequence length="112" mass="12809">MLISLVGFPKLPTLRGINLSHNELSGEFEILVQNCPRLRFINLSANKIEEIEALEPFKDLSELKVLDLTDCSVTKLPNYRENVLTLLPQIIYLDGYDRNGRPIPEDFIEPLN</sequence>
<gene>
    <name evidence="1" type="ORF">MENTE1834_LOCUS13801</name>
</gene>
<keyword evidence="2" id="KW-1185">Reference proteome</keyword>
<name>A0ACB0YLT4_MELEN</name>
<reference evidence="1" key="1">
    <citation type="submission" date="2023-11" db="EMBL/GenBank/DDBJ databases">
        <authorList>
            <person name="Poullet M."/>
        </authorList>
    </citation>
    <scope>NUCLEOTIDE SEQUENCE</scope>
    <source>
        <strain evidence="1">E1834</strain>
    </source>
</reference>
<protein>
    <submittedName>
        <fullName evidence="1">Uncharacterized protein</fullName>
    </submittedName>
</protein>